<dbReference type="AlphaFoldDB" id="A0A9N9CQ96"/>
<proteinExistence type="predicted"/>
<evidence type="ECO:0000313" key="1">
    <source>
        <dbReference type="EMBL" id="CAG8608145.1"/>
    </source>
</evidence>
<dbReference type="EMBL" id="CAJVPP010002682">
    <property type="protein sequence ID" value="CAG8608145.1"/>
    <property type="molecule type" value="Genomic_DNA"/>
</dbReference>
<dbReference type="Proteomes" id="UP000789375">
    <property type="component" value="Unassembled WGS sequence"/>
</dbReference>
<comment type="caution">
    <text evidence="1">The sequence shown here is derived from an EMBL/GenBank/DDBJ whole genome shotgun (WGS) entry which is preliminary data.</text>
</comment>
<keyword evidence="2" id="KW-1185">Reference proteome</keyword>
<reference evidence="1" key="1">
    <citation type="submission" date="2021-06" db="EMBL/GenBank/DDBJ databases">
        <authorList>
            <person name="Kallberg Y."/>
            <person name="Tangrot J."/>
            <person name="Rosling A."/>
        </authorList>
    </citation>
    <scope>NUCLEOTIDE SEQUENCE</scope>
    <source>
        <strain evidence="1">87-6 pot B 2015</strain>
    </source>
</reference>
<gene>
    <name evidence="1" type="ORF">FMOSSE_LOCUS9313</name>
</gene>
<name>A0A9N9CQ96_FUNMO</name>
<protein>
    <submittedName>
        <fullName evidence="1">9614_t:CDS:1</fullName>
    </submittedName>
</protein>
<evidence type="ECO:0000313" key="2">
    <source>
        <dbReference type="Proteomes" id="UP000789375"/>
    </source>
</evidence>
<organism evidence="1 2">
    <name type="scientific">Funneliformis mosseae</name>
    <name type="common">Endomycorrhizal fungus</name>
    <name type="synonym">Glomus mosseae</name>
    <dbReference type="NCBI Taxonomy" id="27381"/>
    <lineage>
        <taxon>Eukaryota</taxon>
        <taxon>Fungi</taxon>
        <taxon>Fungi incertae sedis</taxon>
        <taxon>Mucoromycota</taxon>
        <taxon>Glomeromycotina</taxon>
        <taxon>Glomeromycetes</taxon>
        <taxon>Glomerales</taxon>
        <taxon>Glomeraceae</taxon>
        <taxon>Funneliformis</taxon>
    </lineage>
</organism>
<sequence>MKKIRFTKEEDNVVKELMEKLKQHNQLKQQNPYAIIENELAKSSFQRNSKQIRQRKTIWTQINKEGPNGTIRFAKLIPVMKNRFGKLYSENNLKNFWNSRERRRRVKRNQQGKGPKLQIYDEITKISPSPLASPLSNQAPLVTLPIPQYLLPGCK</sequence>
<accession>A0A9N9CQ96</accession>